<gene>
    <name evidence="4" type="ORF">HMPREF1541_10480</name>
</gene>
<dbReference type="HOGENOM" id="CLU_011910_2_0_1"/>
<dbReference type="EMBL" id="KB822715">
    <property type="protein sequence ID" value="ETN44300.1"/>
    <property type="molecule type" value="Genomic_DNA"/>
</dbReference>
<keyword evidence="5" id="KW-1185">Reference proteome</keyword>
<protein>
    <recommendedName>
        <fullName evidence="3">Xylanolytic transcriptional activator regulatory domain-containing protein</fullName>
    </recommendedName>
</protein>
<evidence type="ECO:0000313" key="5">
    <source>
        <dbReference type="Proteomes" id="UP000030752"/>
    </source>
</evidence>
<evidence type="ECO:0000256" key="1">
    <source>
        <dbReference type="ARBA" id="ARBA00023242"/>
    </source>
</evidence>
<name>W2S6P1_CYPE1</name>
<accession>W2S6P1</accession>
<keyword evidence="1" id="KW-0539">Nucleus</keyword>
<reference evidence="4 5" key="1">
    <citation type="submission" date="2013-03" db="EMBL/GenBank/DDBJ databases">
        <title>The Genome Sequence of Phialophora europaea CBS 101466.</title>
        <authorList>
            <consortium name="The Broad Institute Genomics Platform"/>
            <person name="Cuomo C."/>
            <person name="de Hoog S."/>
            <person name="Gorbushina A."/>
            <person name="Walker B."/>
            <person name="Young S.K."/>
            <person name="Zeng Q."/>
            <person name="Gargeya S."/>
            <person name="Fitzgerald M."/>
            <person name="Haas B."/>
            <person name="Abouelleil A."/>
            <person name="Allen A.W."/>
            <person name="Alvarado L."/>
            <person name="Arachchi H.M."/>
            <person name="Berlin A.M."/>
            <person name="Chapman S.B."/>
            <person name="Gainer-Dewar J."/>
            <person name="Goldberg J."/>
            <person name="Griggs A."/>
            <person name="Gujja S."/>
            <person name="Hansen M."/>
            <person name="Howarth C."/>
            <person name="Imamovic A."/>
            <person name="Ireland A."/>
            <person name="Larimer J."/>
            <person name="McCowan C."/>
            <person name="Murphy C."/>
            <person name="Pearson M."/>
            <person name="Poon T.W."/>
            <person name="Priest M."/>
            <person name="Roberts A."/>
            <person name="Saif S."/>
            <person name="Shea T."/>
            <person name="Sisk P."/>
            <person name="Sykes S."/>
            <person name="Wortman J."/>
            <person name="Nusbaum C."/>
            <person name="Birren B."/>
        </authorList>
    </citation>
    <scope>NUCLEOTIDE SEQUENCE [LARGE SCALE GENOMIC DNA]</scope>
    <source>
        <strain evidence="4 5">CBS 101466</strain>
    </source>
</reference>
<feature type="domain" description="Xylanolytic transcriptional activator regulatory" evidence="3">
    <location>
        <begin position="329"/>
        <end position="402"/>
    </location>
</feature>
<dbReference type="GeneID" id="19977819"/>
<evidence type="ECO:0000256" key="2">
    <source>
        <dbReference type="SAM" id="MobiDB-lite"/>
    </source>
</evidence>
<dbReference type="InterPro" id="IPR053230">
    <property type="entry name" value="Trans_reg_galc"/>
</dbReference>
<feature type="region of interest" description="Disordered" evidence="2">
    <location>
        <begin position="1"/>
        <end position="20"/>
    </location>
</feature>
<proteinExistence type="predicted"/>
<dbReference type="InParanoid" id="W2S6P1"/>
<sequence length="710" mass="80666">MHCDRRREHKKKRLAKNRKYMQDLQAERVELLGSLKDLVARTDPSSDEHARSQALIKRVCHTCPLSDDDHSDDYFPTPDRSRRGSFPGTSKAENPEHKGSGDKQSHSSTEGSWGSQQDLAEPTDFDYGNGMPGYVGKMATSAWIIRVRDRLGMNPPSADNIESRHLQESRSPNYFHEDQNLLAIDEDHVHPYTLPTWMAAQVLTEAYFESLQDTFQFVQRKTLIRDLAELYRTATSTHTVPWPKRRFLALLNMIWAVGAKWLQVTGLNRHSQNSDFVDEELDGHLIYYARARALGLDHRMALDNPDLTVLQGMSVLTFYLIMNSSIHRAWAVCAQTVRYAIGLGLHRRPSPKAFSTAEIHQNLFTWWSIFRLEVLLSEITGRPTSLNVDEISTSLERLSDPTARLEDQTMVDADPYGDETFEDVFRATWLAFLDQKRDDSENLPDTHNADTPRSETDMQAGFKAAVHMSLLGKRIATRLYFSHSNHTWPEAPAAVRGFELHIAECSRDLPREHPKLGSNTSSRSAALLSLEMYLCSLQMVLYRPFIRDYNLTEKPDEKPDEKPGERAEFCRRCTRAGLQAALRMTEVLPDEAVAAYVLKVLPWWMLTHYMSQVVAVILLSLCLQDNNDAREHAPQVVQATTKAMNCLAMVAPASRSAYRAWKILTVLLRCMASRGIEFPPMEEAPAPPDWSSEDEASLHDCLVSLGLVRN</sequence>
<dbReference type="Proteomes" id="UP000030752">
    <property type="component" value="Unassembled WGS sequence"/>
</dbReference>
<dbReference type="GO" id="GO:0008270">
    <property type="term" value="F:zinc ion binding"/>
    <property type="evidence" value="ECO:0007669"/>
    <property type="project" value="InterPro"/>
</dbReference>
<evidence type="ECO:0000313" key="4">
    <source>
        <dbReference type="EMBL" id="ETN44300.1"/>
    </source>
</evidence>
<dbReference type="AlphaFoldDB" id="W2S6P1"/>
<dbReference type="PANTHER" id="PTHR47654:SF5">
    <property type="entry name" value="TRANSCRIPTION FACTOR DOMAIN-CONTAINING PROTEIN"/>
    <property type="match status" value="1"/>
</dbReference>
<dbReference type="GO" id="GO:0003677">
    <property type="term" value="F:DNA binding"/>
    <property type="evidence" value="ECO:0007669"/>
    <property type="project" value="InterPro"/>
</dbReference>
<evidence type="ECO:0000259" key="3">
    <source>
        <dbReference type="SMART" id="SM00906"/>
    </source>
</evidence>
<dbReference type="CDD" id="cd12148">
    <property type="entry name" value="fungal_TF_MHR"/>
    <property type="match status" value="1"/>
</dbReference>
<organism evidence="4 5">
    <name type="scientific">Cyphellophora europaea (strain CBS 101466)</name>
    <name type="common">Phialophora europaea</name>
    <dbReference type="NCBI Taxonomy" id="1220924"/>
    <lineage>
        <taxon>Eukaryota</taxon>
        <taxon>Fungi</taxon>
        <taxon>Dikarya</taxon>
        <taxon>Ascomycota</taxon>
        <taxon>Pezizomycotina</taxon>
        <taxon>Eurotiomycetes</taxon>
        <taxon>Chaetothyriomycetidae</taxon>
        <taxon>Chaetothyriales</taxon>
        <taxon>Cyphellophoraceae</taxon>
        <taxon>Cyphellophora</taxon>
    </lineage>
</organism>
<dbReference type="PANTHER" id="PTHR47654">
    <property type="entry name" value="ZN(II)2CYS6 TRANSCRIPTION FACTOR (EUROFUNG)-RELATED"/>
    <property type="match status" value="1"/>
</dbReference>
<dbReference type="eggNOG" id="ENOG502RZ6G">
    <property type="taxonomic scope" value="Eukaryota"/>
</dbReference>
<dbReference type="RefSeq" id="XP_008713373.1">
    <property type="nucleotide sequence ID" value="XM_008715151.1"/>
</dbReference>
<feature type="compositionally biased region" description="Polar residues" evidence="2">
    <location>
        <begin position="106"/>
        <end position="118"/>
    </location>
</feature>
<feature type="compositionally biased region" description="Basic residues" evidence="2">
    <location>
        <begin position="7"/>
        <end position="19"/>
    </location>
</feature>
<dbReference type="GO" id="GO:0006351">
    <property type="term" value="P:DNA-templated transcription"/>
    <property type="evidence" value="ECO:0007669"/>
    <property type="project" value="InterPro"/>
</dbReference>
<feature type="region of interest" description="Disordered" evidence="2">
    <location>
        <begin position="67"/>
        <end position="126"/>
    </location>
</feature>
<dbReference type="SMART" id="SM00906">
    <property type="entry name" value="Fungal_trans"/>
    <property type="match status" value="1"/>
</dbReference>
<dbReference type="Pfam" id="PF04082">
    <property type="entry name" value="Fungal_trans"/>
    <property type="match status" value="1"/>
</dbReference>
<feature type="compositionally biased region" description="Basic and acidic residues" evidence="2">
    <location>
        <begin position="93"/>
        <end position="105"/>
    </location>
</feature>
<dbReference type="InterPro" id="IPR007219">
    <property type="entry name" value="XnlR_reg_dom"/>
</dbReference>
<dbReference type="OrthoDB" id="5296287at2759"/>
<dbReference type="VEuPathDB" id="FungiDB:HMPREF1541_10480"/>